<evidence type="ECO:0000313" key="2">
    <source>
        <dbReference type="Proteomes" id="UP000742786"/>
    </source>
</evidence>
<keyword evidence="2" id="KW-1185">Reference proteome</keyword>
<dbReference type="PANTHER" id="PTHR43680:SF2">
    <property type="entry name" value="NITRATE REDUCTASE MOLYBDENUM COFACTOR ASSEMBLY CHAPERONE NARJ"/>
    <property type="match status" value="1"/>
</dbReference>
<sequence length="235" mass="26985">MNYSHYTRLAELFDFPDADYLVRARQLPALLLDRYPQAAAELQLFLDVIPPSANDLQELYTRTFEIQSLTTLSVGYILFGDDYKRGDLLANLNREHMLVGNDCRGELADHLPNMLRLVPLLQDADLREEMVAELLLPAVALMIREFDPERVQRKDRNYQKHYKTLIETPVADKNIFCRAFKTLLQVMNRDFEAAGGGILADIIARHQRSDFLGMIEKEMEVEATANMHNNSGCDH</sequence>
<dbReference type="InterPro" id="IPR003765">
    <property type="entry name" value="NO3_reductase_chaperone_NarJ"/>
</dbReference>
<comment type="caution">
    <text evidence="1">The sequence shown here is derived from an EMBL/GenBank/DDBJ whole genome shotgun (WGS) entry which is preliminary data.</text>
</comment>
<evidence type="ECO:0000313" key="1">
    <source>
        <dbReference type="EMBL" id="CAG4884194.1"/>
    </source>
</evidence>
<organism evidence="1 2">
    <name type="scientific">Georgfuchsia toluolica</name>
    <dbReference type="NCBI Taxonomy" id="424218"/>
    <lineage>
        <taxon>Bacteria</taxon>
        <taxon>Pseudomonadati</taxon>
        <taxon>Pseudomonadota</taxon>
        <taxon>Betaproteobacteria</taxon>
        <taxon>Nitrosomonadales</taxon>
        <taxon>Sterolibacteriaceae</taxon>
        <taxon>Georgfuchsia</taxon>
    </lineage>
</organism>
<dbReference type="Proteomes" id="UP000742786">
    <property type="component" value="Unassembled WGS sequence"/>
</dbReference>
<dbReference type="GO" id="GO:0051082">
    <property type="term" value="F:unfolded protein binding"/>
    <property type="evidence" value="ECO:0007669"/>
    <property type="project" value="InterPro"/>
</dbReference>
<dbReference type="InterPro" id="IPR036411">
    <property type="entry name" value="TorD-like_sf"/>
</dbReference>
<dbReference type="GO" id="GO:0016530">
    <property type="term" value="F:metallochaperone activity"/>
    <property type="evidence" value="ECO:0007669"/>
    <property type="project" value="TreeGrafter"/>
</dbReference>
<dbReference type="PANTHER" id="PTHR43680">
    <property type="entry name" value="NITRATE REDUCTASE MOLYBDENUM COFACTOR ASSEMBLY CHAPERONE"/>
    <property type="match status" value="1"/>
</dbReference>
<gene>
    <name evidence="1" type="ORF">GTOL_12077</name>
</gene>
<dbReference type="RefSeq" id="WP_220636067.1">
    <property type="nucleotide sequence ID" value="NZ_CAJQUM010000001.1"/>
</dbReference>
<protein>
    <recommendedName>
        <fullName evidence="3">Nitrate reductase molybdenum cofactor assembly chaperone</fullName>
    </recommendedName>
</protein>
<proteinExistence type="predicted"/>
<dbReference type="AlphaFoldDB" id="A0A916J3S9"/>
<dbReference type="GO" id="GO:0042128">
    <property type="term" value="P:nitrate assimilation"/>
    <property type="evidence" value="ECO:0007669"/>
    <property type="project" value="TreeGrafter"/>
</dbReference>
<dbReference type="EMBL" id="CAJQUM010000001">
    <property type="protein sequence ID" value="CAG4884194.1"/>
    <property type="molecule type" value="Genomic_DNA"/>
</dbReference>
<dbReference type="SUPFAM" id="SSF89155">
    <property type="entry name" value="TorD-like"/>
    <property type="match status" value="1"/>
</dbReference>
<dbReference type="GO" id="GO:0051131">
    <property type="term" value="P:chaperone-mediated protein complex assembly"/>
    <property type="evidence" value="ECO:0007669"/>
    <property type="project" value="InterPro"/>
</dbReference>
<name>A0A916J3S9_9PROT</name>
<reference evidence="1" key="1">
    <citation type="submission" date="2021-04" db="EMBL/GenBank/DDBJ databases">
        <authorList>
            <person name="Hornung B."/>
        </authorList>
    </citation>
    <scope>NUCLEOTIDE SEQUENCE</scope>
    <source>
        <strain evidence="1">G5G6</strain>
    </source>
</reference>
<evidence type="ECO:0008006" key="3">
    <source>
        <dbReference type="Google" id="ProtNLM"/>
    </source>
</evidence>
<accession>A0A916J3S9</accession>